<dbReference type="PANTHER" id="PTHR10682:SF10">
    <property type="entry name" value="POLYNUCLEOTIDE ADENYLYLTRANSFERASE"/>
    <property type="match status" value="1"/>
</dbReference>
<comment type="caution">
    <text evidence="6">The sequence shown here is derived from an EMBL/GenBank/DDBJ whole genome shotgun (WGS) entry which is preliminary data.</text>
</comment>
<organism evidence="6 7">
    <name type="scientific">Dunaliella salina</name>
    <name type="common">Green alga</name>
    <name type="synonym">Protococcus salinus</name>
    <dbReference type="NCBI Taxonomy" id="3046"/>
    <lineage>
        <taxon>Eukaryota</taxon>
        <taxon>Viridiplantae</taxon>
        <taxon>Chlorophyta</taxon>
        <taxon>core chlorophytes</taxon>
        <taxon>Chlorophyceae</taxon>
        <taxon>CS clade</taxon>
        <taxon>Chlamydomonadales</taxon>
        <taxon>Dunaliellaceae</taxon>
        <taxon>Dunaliella</taxon>
    </lineage>
</organism>
<dbReference type="Gene3D" id="3.30.70.590">
    <property type="entry name" value="Poly(A) polymerase predicted RNA binding domain"/>
    <property type="match status" value="1"/>
</dbReference>
<keyword evidence="3" id="KW-0067">ATP-binding</keyword>
<dbReference type="Proteomes" id="UP000815325">
    <property type="component" value="Unassembled WGS sequence"/>
</dbReference>
<accession>A0ABQ7FY85</accession>
<keyword evidence="1" id="KW-0808">Transferase</keyword>
<gene>
    <name evidence="6" type="ORF">DUNSADRAFT_975</name>
</gene>
<evidence type="ECO:0000259" key="5">
    <source>
        <dbReference type="Pfam" id="PF04926"/>
    </source>
</evidence>
<feature type="region of interest" description="Disordered" evidence="4">
    <location>
        <begin position="233"/>
        <end position="277"/>
    </location>
</feature>
<reference evidence="6" key="1">
    <citation type="submission" date="2017-08" db="EMBL/GenBank/DDBJ databases">
        <authorList>
            <person name="Polle J.E."/>
            <person name="Barry K."/>
            <person name="Cushman J."/>
            <person name="Schmutz J."/>
            <person name="Tran D."/>
            <person name="Hathwaick L.T."/>
            <person name="Yim W.C."/>
            <person name="Jenkins J."/>
            <person name="Mckie-Krisberg Z.M."/>
            <person name="Prochnik S."/>
            <person name="Lindquist E."/>
            <person name="Dockter R.B."/>
            <person name="Adam C."/>
            <person name="Molina H."/>
            <person name="Bunkerborg J."/>
            <person name="Jin E."/>
            <person name="Buchheim M."/>
            <person name="Magnuson J."/>
        </authorList>
    </citation>
    <scope>NUCLEOTIDE SEQUENCE</scope>
    <source>
        <strain evidence="6">CCAP 19/18</strain>
    </source>
</reference>
<feature type="compositionally biased region" description="Low complexity" evidence="4">
    <location>
        <begin position="514"/>
        <end position="538"/>
    </location>
</feature>
<dbReference type="EMBL" id="MU070535">
    <property type="protein sequence ID" value="KAF5827306.1"/>
    <property type="molecule type" value="Genomic_DNA"/>
</dbReference>
<keyword evidence="2" id="KW-0547">Nucleotide-binding</keyword>
<evidence type="ECO:0000313" key="6">
    <source>
        <dbReference type="EMBL" id="KAF5827306.1"/>
    </source>
</evidence>
<dbReference type="InterPro" id="IPR007010">
    <property type="entry name" value="PolA_pol_RNA-bd_dom"/>
</dbReference>
<evidence type="ECO:0000256" key="4">
    <source>
        <dbReference type="SAM" id="MobiDB-lite"/>
    </source>
</evidence>
<evidence type="ECO:0000256" key="1">
    <source>
        <dbReference type="ARBA" id="ARBA00022679"/>
    </source>
</evidence>
<dbReference type="SUPFAM" id="SSF55003">
    <property type="entry name" value="PAP/Archaeal CCA-adding enzyme, C-terminal domain"/>
    <property type="match status" value="1"/>
</dbReference>
<evidence type="ECO:0000256" key="3">
    <source>
        <dbReference type="ARBA" id="ARBA00022840"/>
    </source>
</evidence>
<dbReference type="PANTHER" id="PTHR10682">
    <property type="entry name" value="POLY A POLYMERASE"/>
    <property type="match status" value="1"/>
</dbReference>
<evidence type="ECO:0000256" key="2">
    <source>
        <dbReference type="ARBA" id="ARBA00022741"/>
    </source>
</evidence>
<keyword evidence="7" id="KW-1185">Reference proteome</keyword>
<sequence length="576" mass="61134">MVQKSEGAFERCKDVLFSPHSLHPQLSLPPPHAHFVMMQEFERAFEICKSILFSPRNTTDWSPLFEPLAFFEVPKAFYVLIELIANNSGDMEKWDGWVRSRVRHLVRVLEEHANVRPFPESKSAPSEEHPEDSRPRKYYFLCITKRSPQLDEVNPNGMTAPKSYSLQRNAGATQGPAKTSINITQPIRNFTEQVRAWKDAREGMEVRPLVKRQADLPAWAFPQGYNPLLRRKQATAGAADTAPPAAAAAPQVTPAPPAAAAAPQPPKFTGASSAGAPAPAAAAAGAAAVPTAPAAAPGAGALAEAMSTSGADGEGVGDSTGATVSAAAATASPAPSAQPVSGGRPPSVAAAAPRPAATAAAQAFAASRRQQQQQQQQQQLQQASSQGVVGQKRAREEEEEQEAPRQQQQQQQQQEEDGQQGPVGLSGWKDVKKDFQTVHVGRLTQGSTACTLSRVNTPELLAAEADAKIVNSGQDHYADWLGQTVTRMAPAPASSHQQHGHPQSMDSQSQADISSTNVGTTTTSSTSALQQHQQHPQQAAEGQKLEGGQRQGAGAGGPQAAKKPRGLTFNLSKPTK</sequence>
<protein>
    <recommendedName>
        <fullName evidence="5">Poly(A) polymerase RNA-binding domain-containing protein</fullName>
    </recommendedName>
</protein>
<feature type="compositionally biased region" description="Polar residues" evidence="4">
    <location>
        <begin position="494"/>
        <end position="513"/>
    </location>
</feature>
<feature type="compositionally biased region" description="Low complexity" evidence="4">
    <location>
        <begin position="404"/>
        <end position="413"/>
    </location>
</feature>
<feature type="region of interest" description="Disordered" evidence="4">
    <location>
        <begin position="490"/>
        <end position="576"/>
    </location>
</feature>
<name>A0ABQ7FY85_DUNSA</name>
<evidence type="ECO:0000313" key="7">
    <source>
        <dbReference type="Proteomes" id="UP000815325"/>
    </source>
</evidence>
<feature type="compositionally biased region" description="Low complexity" evidence="4">
    <location>
        <begin position="319"/>
        <end position="386"/>
    </location>
</feature>
<dbReference type="Pfam" id="PF04926">
    <property type="entry name" value="PAP_RNA-bind"/>
    <property type="match status" value="1"/>
</dbReference>
<feature type="domain" description="Poly(A) polymerase RNA-binding" evidence="5">
    <location>
        <begin position="76"/>
        <end position="116"/>
    </location>
</feature>
<dbReference type="InterPro" id="IPR011068">
    <property type="entry name" value="NuclTrfase_I-like_C"/>
</dbReference>
<proteinExistence type="predicted"/>
<feature type="region of interest" description="Disordered" evidence="4">
    <location>
        <begin position="308"/>
        <end position="427"/>
    </location>
</feature>
<feature type="compositionally biased region" description="Low complexity" evidence="4">
    <location>
        <begin position="234"/>
        <end position="262"/>
    </location>
</feature>